<evidence type="ECO:0000256" key="6">
    <source>
        <dbReference type="ARBA" id="ARBA00023163"/>
    </source>
</evidence>
<keyword evidence="4" id="KW-0805">Transcription regulation</keyword>
<evidence type="ECO:0000313" key="12">
    <source>
        <dbReference type="EMBL" id="HIV13460.1"/>
    </source>
</evidence>
<dbReference type="SMART" id="SM00862">
    <property type="entry name" value="Trans_reg_C"/>
    <property type="match status" value="1"/>
</dbReference>
<protein>
    <recommendedName>
        <fullName evidence="1">Stage 0 sporulation protein A homolog</fullName>
    </recommendedName>
</protein>
<evidence type="ECO:0000256" key="2">
    <source>
        <dbReference type="ARBA" id="ARBA00022553"/>
    </source>
</evidence>
<dbReference type="Pfam" id="PF00072">
    <property type="entry name" value="Response_reg"/>
    <property type="match status" value="1"/>
</dbReference>
<dbReference type="PANTHER" id="PTHR48111:SF1">
    <property type="entry name" value="TWO-COMPONENT RESPONSE REGULATOR ORR33"/>
    <property type="match status" value="1"/>
</dbReference>
<dbReference type="InterPro" id="IPR039420">
    <property type="entry name" value="WalR-like"/>
</dbReference>
<reference evidence="12" key="2">
    <citation type="journal article" date="2021" name="PeerJ">
        <title>Extensive microbial diversity within the chicken gut microbiome revealed by metagenomics and culture.</title>
        <authorList>
            <person name="Gilroy R."/>
            <person name="Ravi A."/>
            <person name="Getino M."/>
            <person name="Pursley I."/>
            <person name="Horton D.L."/>
            <person name="Alikhan N.F."/>
            <person name="Baker D."/>
            <person name="Gharbi K."/>
            <person name="Hall N."/>
            <person name="Watson M."/>
            <person name="Adriaenssens E.M."/>
            <person name="Foster-Nyarko E."/>
            <person name="Jarju S."/>
            <person name="Secka A."/>
            <person name="Antonio M."/>
            <person name="Oren A."/>
            <person name="Chaudhuri R.R."/>
            <person name="La Ragione R."/>
            <person name="Hildebrand F."/>
            <person name="Pallen M.J."/>
        </authorList>
    </citation>
    <scope>NUCLEOTIDE SEQUENCE</scope>
    <source>
        <strain evidence="12">ChiBcec2-4451</strain>
    </source>
</reference>
<feature type="modified residue" description="4-aspartylphosphate" evidence="8">
    <location>
        <position position="51"/>
    </location>
</feature>
<dbReference type="SUPFAM" id="SSF52172">
    <property type="entry name" value="CheY-like"/>
    <property type="match status" value="1"/>
</dbReference>
<dbReference type="PANTHER" id="PTHR48111">
    <property type="entry name" value="REGULATOR OF RPOS"/>
    <property type="match status" value="1"/>
</dbReference>
<dbReference type="Gene3D" id="1.10.10.10">
    <property type="entry name" value="Winged helix-like DNA-binding domain superfamily/Winged helix DNA-binding domain"/>
    <property type="match status" value="1"/>
</dbReference>
<keyword evidence="5 9" id="KW-0238">DNA-binding</keyword>
<proteinExistence type="predicted"/>
<reference evidence="12" key="1">
    <citation type="submission" date="2020-10" db="EMBL/GenBank/DDBJ databases">
        <authorList>
            <person name="Gilroy R."/>
        </authorList>
    </citation>
    <scope>NUCLEOTIDE SEQUENCE</scope>
    <source>
        <strain evidence="12">ChiBcec2-4451</strain>
    </source>
</reference>
<dbReference type="GO" id="GO:0000156">
    <property type="term" value="F:phosphorelay response regulator activity"/>
    <property type="evidence" value="ECO:0007669"/>
    <property type="project" value="TreeGrafter"/>
</dbReference>
<dbReference type="InterPro" id="IPR001789">
    <property type="entry name" value="Sig_transdc_resp-reg_receiver"/>
</dbReference>
<evidence type="ECO:0000259" key="10">
    <source>
        <dbReference type="PROSITE" id="PS50110"/>
    </source>
</evidence>
<dbReference type="GO" id="GO:0006355">
    <property type="term" value="P:regulation of DNA-templated transcription"/>
    <property type="evidence" value="ECO:0007669"/>
    <property type="project" value="InterPro"/>
</dbReference>
<gene>
    <name evidence="12" type="ORF">IAA63_10030</name>
</gene>
<dbReference type="PROSITE" id="PS51755">
    <property type="entry name" value="OMPR_PHOB"/>
    <property type="match status" value="1"/>
</dbReference>
<evidence type="ECO:0000256" key="4">
    <source>
        <dbReference type="ARBA" id="ARBA00023015"/>
    </source>
</evidence>
<evidence type="ECO:0000256" key="8">
    <source>
        <dbReference type="PROSITE-ProRule" id="PRU00169"/>
    </source>
</evidence>
<dbReference type="GO" id="GO:0000976">
    <property type="term" value="F:transcription cis-regulatory region binding"/>
    <property type="evidence" value="ECO:0007669"/>
    <property type="project" value="TreeGrafter"/>
</dbReference>
<feature type="domain" description="OmpR/PhoB-type" evidence="11">
    <location>
        <begin position="122"/>
        <end position="222"/>
    </location>
</feature>
<dbReference type="Gene3D" id="6.10.250.690">
    <property type="match status" value="1"/>
</dbReference>
<dbReference type="GO" id="GO:0005829">
    <property type="term" value="C:cytosol"/>
    <property type="evidence" value="ECO:0007669"/>
    <property type="project" value="TreeGrafter"/>
</dbReference>
<dbReference type="PROSITE" id="PS50110">
    <property type="entry name" value="RESPONSE_REGULATORY"/>
    <property type="match status" value="1"/>
</dbReference>
<accession>A0A9D1NWR5</accession>
<comment type="caution">
    <text evidence="12">The sequence shown here is derived from an EMBL/GenBank/DDBJ whole genome shotgun (WGS) entry which is preliminary data.</text>
</comment>
<organism evidence="12 13">
    <name type="scientific">Candidatus Pullilachnospira stercoravium</name>
    <dbReference type="NCBI Taxonomy" id="2840913"/>
    <lineage>
        <taxon>Bacteria</taxon>
        <taxon>Bacillati</taxon>
        <taxon>Bacillota</taxon>
        <taxon>Clostridia</taxon>
        <taxon>Lachnospirales</taxon>
        <taxon>Lachnospiraceae</taxon>
        <taxon>Lachnospiraceae incertae sedis</taxon>
        <taxon>Candidatus Pullilachnospira</taxon>
    </lineage>
</organism>
<dbReference type="AlphaFoldDB" id="A0A9D1NWR5"/>
<evidence type="ECO:0000313" key="13">
    <source>
        <dbReference type="Proteomes" id="UP000886723"/>
    </source>
</evidence>
<dbReference type="Proteomes" id="UP000886723">
    <property type="component" value="Unassembled WGS sequence"/>
</dbReference>
<evidence type="ECO:0000256" key="5">
    <source>
        <dbReference type="ARBA" id="ARBA00023125"/>
    </source>
</evidence>
<evidence type="ECO:0000256" key="3">
    <source>
        <dbReference type="ARBA" id="ARBA00023012"/>
    </source>
</evidence>
<evidence type="ECO:0000259" key="11">
    <source>
        <dbReference type="PROSITE" id="PS51755"/>
    </source>
</evidence>
<dbReference type="GO" id="GO:0032993">
    <property type="term" value="C:protein-DNA complex"/>
    <property type="evidence" value="ECO:0007669"/>
    <property type="project" value="TreeGrafter"/>
</dbReference>
<dbReference type="SMART" id="SM00448">
    <property type="entry name" value="REC"/>
    <property type="match status" value="1"/>
</dbReference>
<dbReference type="InterPro" id="IPR011006">
    <property type="entry name" value="CheY-like_superfamily"/>
</dbReference>
<dbReference type="CDD" id="cd00383">
    <property type="entry name" value="trans_reg_C"/>
    <property type="match status" value="1"/>
</dbReference>
<evidence type="ECO:0000256" key="9">
    <source>
        <dbReference type="PROSITE-ProRule" id="PRU01091"/>
    </source>
</evidence>
<dbReference type="InterPro" id="IPR036388">
    <property type="entry name" value="WH-like_DNA-bd_sf"/>
</dbReference>
<keyword evidence="6" id="KW-0804">Transcription</keyword>
<sequence>MHTIAVVEDDRMLNEALARMLQKNGYQVTRAHTLAEGRKLAAGGPDLMIVDIGLPDGEGLDLCRMARREGEIPVLFLTARDEEADMLRAFDCGADDYLVKPFSLPVLLKHVEAILRRSGRERRTFRYQELTVDFDRKQVFCGEEPVRLTAREYALLELLVRNQGRVVTRKLILQQIWDAEGSFVEENTVNVTLNRLRKKIEPDPSSPVYIRNVFGMGYTFGK</sequence>
<keyword evidence="3" id="KW-0902">Two-component regulatory system</keyword>
<name>A0A9D1NWR5_9FIRM</name>
<keyword evidence="2 8" id="KW-0597">Phosphoprotein</keyword>
<evidence type="ECO:0000256" key="1">
    <source>
        <dbReference type="ARBA" id="ARBA00018672"/>
    </source>
</evidence>
<dbReference type="Pfam" id="PF00486">
    <property type="entry name" value="Trans_reg_C"/>
    <property type="match status" value="1"/>
</dbReference>
<feature type="domain" description="Response regulatory" evidence="10">
    <location>
        <begin position="3"/>
        <end position="115"/>
    </location>
</feature>
<dbReference type="Gene3D" id="3.40.50.2300">
    <property type="match status" value="1"/>
</dbReference>
<dbReference type="InterPro" id="IPR001867">
    <property type="entry name" value="OmpR/PhoB-type_DNA-bd"/>
</dbReference>
<comment type="function">
    <text evidence="7">May play the central regulatory role in sporulation. It may be an element of the effector pathway responsible for the activation of sporulation genes in response to nutritional stress. Spo0A may act in concert with spo0H (a sigma factor) to control the expression of some genes that are critical to the sporulation process.</text>
</comment>
<dbReference type="EMBL" id="DVON01000208">
    <property type="protein sequence ID" value="HIV13460.1"/>
    <property type="molecule type" value="Genomic_DNA"/>
</dbReference>
<evidence type="ECO:0000256" key="7">
    <source>
        <dbReference type="ARBA" id="ARBA00024867"/>
    </source>
</evidence>
<feature type="DNA-binding region" description="OmpR/PhoB-type" evidence="9">
    <location>
        <begin position="122"/>
        <end position="222"/>
    </location>
</feature>